<dbReference type="InterPro" id="IPR012334">
    <property type="entry name" value="Pectin_lyas_fold"/>
</dbReference>
<dbReference type="Proteomes" id="UP001225316">
    <property type="component" value="Unassembled WGS sequence"/>
</dbReference>
<comment type="caution">
    <text evidence="1">The sequence shown here is derived from an EMBL/GenBank/DDBJ whole genome shotgun (WGS) entry which is preliminary data.</text>
</comment>
<organism evidence="1 2">
    <name type="scientific">Thalassobacterium maritimum</name>
    <dbReference type="NCBI Taxonomy" id="3041265"/>
    <lineage>
        <taxon>Bacteria</taxon>
        <taxon>Pseudomonadati</taxon>
        <taxon>Verrucomicrobiota</taxon>
        <taxon>Opitutia</taxon>
        <taxon>Puniceicoccales</taxon>
        <taxon>Coraliomargaritaceae</taxon>
        <taxon>Thalassobacterium</taxon>
    </lineage>
</organism>
<gene>
    <name evidence="1" type="ORF">QEH52_07335</name>
</gene>
<sequence length="480" mass="53102">MDHLRECIVTYYITFTETPTLTSTLHILNSKPPTSLLRSVIFGLLFSLSVSSALAADYYMTVHGAGSKDGSSWEHAFASKNLFSILNETLLPGDNLYLSGPESQDAPHYGDLRGSISSSGTKEARKALIGVDRGFGVPKFVGKQKVRSYATFRLTEGSSYWTIKNLRIEHREYGLTTDETEHKELLIEGISVYSTRASGFVFANCDDSIIRNCQSERYSEIGFQFSHSCDRIQIIDCLADCTGTRDKDDPGHWKGLSDPVGFDFHSKRSDAAPNTDILMKNCIALNNRETKGKYPQGDGIKFERKNIGITLDGCLTSRNRDAGYDLKGDNQILKNCKAISNSRYGFKLWYDGVLTNCVSVGHGSREFMLPATGDGERTITARNCTFHGTEKTDFIVGFESKGTTAVLEDCILSFATDKKTFKAGHGKLVLNDSVTLKNAADPENPPLYVAPTLPWYGQGNNFDNRTFGQAKGYSSRRVID</sequence>
<evidence type="ECO:0000313" key="2">
    <source>
        <dbReference type="Proteomes" id="UP001225316"/>
    </source>
</evidence>
<proteinExistence type="predicted"/>
<reference evidence="1 2" key="1">
    <citation type="submission" date="2023-04" db="EMBL/GenBank/DDBJ databases">
        <title>A novel bacteria isolated from coastal sediment.</title>
        <authorList>
            <person name="Liu X.-J."/>
            <person name="Du Z.-J."/>
        </authorList>
    </citation>
    <scope>NUCLEOTIDE SEQUENCE [LARGE SCALE GENOMIC DNA]</scope>
    <source>
        <strain evidence="1 2">SDUM461003</strain>
    </source>
</reference>
<dbReference type="SUPFAM" id="SSF51126">
    <property type="entry name" value="Pectin lyase-like"/>
    <property type="match status" value="1"/>
</dbReference>
<name>A0ABU1AT40_9BACT</name>
<dbReference type="RefSeq" id="WP_308949449.1">
    <property type="nucleotide sequence ID" value="NZ_JARXHW010000012.1"/>
</dbReference>
<accession>A0ABU1AT40</accession>
<protein>
    <submittedName>
        <fullName evidence="1">Right-handed parallel beta-helix repeat-containing protein</fullName>
    </submittedName>
</protein>
<dbReference type="Gene3D" id="2.160.20.10">
    <property type="entry name" value="Single-stranded right-handed beta-helix, Pectin lyase-like"/>
    <property type="match status" value="1"/>
</dbReference>
<dbReference type="InterPro" id="IPR011050">
    <property type="entry name" value="Pectin_lyase_fold/virulence"/>
</dbReference>
<keyword evidence="2" id="KW-1185">Reference proteome</keyword>
<evidence type="ECO:0000313" key="1">
    <source>
        <dbReference type="EMBL" id="MDQ8207315.1"/>
    </source>
</evidence>
<dbReference type="EMBL" id="JARXHW010000012">
    <property type="protein sequence ID" value="MDQ8207315.1"/>
    <property type="molecule type" value="Genomic_DNA"/>
</dbReference>